<dbReference type="InterPro" id="IPR021352">
    <property type="entry name" value="DUF2971"/>
</dbReference>
<evidence type="ECO:0000313" key="1">
    <source>
        <dbReference type="EMBL" id="TWF33815.1"/>
    </source>
</evidence>
<organism evidence="1 2">
    <name type="scientific">Chitinophaga polysaccharea</name>
    <dbReference type="NCBI Taxonomy" id="1293035"/>
    <lineage>
        <taxon>Bacteria</taxon>
        <taxon>Pseudomonadati</taxon>
        <taxon>Bacteroidota</taxon>
        <taxon>Chitinophagia</taxon>
        <taxon>Chitinophagales</taxon>
        <taxon>Chitinophagaceae</taxon>
        <taxon>Chitinophaga</taxon>
    </lineage>
</organism>
<dbReference type="Pfam" id="PF11185">
    <property type="entry name" value="DUF2971"/>
    <property type="match status" value="1"/>
</dbReference>
<name>A0A561P6S9_9BACT</name>
<dbReference type="RefSeq" id="WP_145673787.1">
    <property type="nucleotide sequence ID" value="NZ_VIWO01000011.1"/>
</dbReference>
<comment type="caution">
    <text evidence="1">The sequence shown here is derived from an EMBL/GenBank/DDBJ whole genome shotgun (WGS) entry which is preliminary data.</text>
</comment>
<keyword evidence="2" id="KW-1185">Reference proteome</keyword>
<gene>
    <name evidence="1" type="ORF">FHW36_1114</name>
</gene>
<reference evidence="1 2" key="1">
    <citation type="submission" date="2019-06" db="EMBL/GenBank/DDBJ databases">
        <title>Sorghum-associated microbial communities from plants grown in Nebraska, USA.</title>
        <authorList>
            <person name="Schachtman D."/>
        </authorList>
    </citation>
    <scope>NUCLEOTIDE SEQUENCE [LARGE SCALE GENOMIC DNA]</scope>
    <source>
        <strain evidence="1 2">1209</strain>
    </source>
</reference>
<protein>
    <submittedName>
        <fullName evidence="1">DUF2971 family protein</fullName>
    </submittedName>
</protein>
<dbReference type="OrthoDB" id="8548541at2"/>
<dbReference type="Proteomes" id="UP000320811">
    <property type="component" value="Unassembled WGS sequence"/>
</dbReference>
<dbReference type="EMBL" id="VIWO01000011">
    <property type="protein sequence ID" value="TWF33815.1"/>
    <property type="molecule type" value="Genomic_DNA"/>
</dbReference>
<sequence length="260" mass="30396">MHPLHPKLANRINFNEDKDKIDFDTPISRVYPLNRLLELIFSKRNTLVKPQMWDDPFENCILQQTVKTKAGREVSFGTIQQSLYGQCWTLNLEESDALWRIYSHAKNGVRVKTTLNKLWDGFCNEKDKNVITSYFIGKIIYKEANEIQDYFENPGNLTNILTSSAKGIATTVLVKRKEFTHEKEIRLVYIADKNNYDITQGTYQYEVNPTDLFDELLFDPRFDDKIFEVIKAELIACGFTKPIQKSILYQAPEFNMTINW</sequence>
<evidence type="ECO:0000313" key="2">
    <source>
        <dbReference type="Proteomes" id="UP000320811"/>
    </source>
</evidence>
<proteinExistence type="predicted"/>
<accession>A0A561P6S9</accession>
<dbReference type="AlphaFoldDB" id="A0A561P6S9"/>